<dbReference type="EMBL" id="JACOGC010000001">
    <property type="protein sequence ID" value="MBC3884099.1"/>
    <property type="molecule type" value="Genomic_DNA"/>
</dbReference>
<dbReference type="RefSeq" id="WP_186861714.1">
    <property type="nucleotide sequence ID" value="NZ_JACOGC010000001.1"/>
</dbReference>
<dbReference type="InterPro" id="IPR001444">
    <property type="entry name" value="Flag_bb_rod_N"/>
</dbReference>
<accession>A0ABR6YJQ5</accession>
<dbReference type="InterPro" id="IPR019776">
    <property type="entry name" value="Flagellar_basal_body_rod_CS"/>
</dbReference>
<reference evidence="6 7" key="1">
    <citation type="submission" date="2020-08" db="EMBL/GenBank/DDBJ databases">
        <title>Novel species isolated from subtropical streams in China.</title>
        <authorList>
            <person name="Lu H."/>
        </authorList>
    </citation>
    <scope>NUCLEOTIDE SEQUENCE [LARGE SCALE GENOMIC DNA]</scope>
    <source>
        <strain evidence="6 7">FT31W</strain>
    </source>
</reference>
<keyword evidence="6" id="KW-0282">Flagellum</keyword>
<comment type="caution">
    <text evidence="6">The sequence shown here is derived from an EMBL/GenBank/DDBJ whole genome shotgun (WGS) entry which is preliminary data.</text>
</comment>
<evidence type="ECO:0000256" key="4">
    <source>
        <dbReference type="SAM" id="MobiDB-lite"/>
    </source>
</evidence>
<evidence type="ECO:0000256" key="2">
    <source>
        <dbReference type="ARBA" id="ARBA00009677"/>
    </source>
</evidence>
<dbReference type="PANTHER" id="PTHR30435">
    <property type="entry name" value="FLAGELLAR PROTEIN"/>
    <property type="match status" value="1"/>
</dbReference>
<dbReference type="PANTHER" id="PTHR30435:SF12">
    <property type="entry name" value="FLAGELLAR BASAL BODY ROD PROTEIN FLGB"/>
    <property type="match status" value="1"/>
</dbReference>
<name>A0ABR6YJQ5_9BURK</name>
<comment type="similarity">
    <text evidence="2">Belongs to the flagella basal body rod proteins family.</text>
</comment>
<evidence type="ECO:0000256" key="3">
    <source>
        <dbReference type="ARBA" id="ARBA00023143"/>
    </source>
</evidence>
<feature type="domain" description="Flagellar basal body rod protein N-terminal" evidence="5">
    <location>
        <begin position="95"/>
        <end position="123"/>
    </location>
</feature>
<evidence type="ECO:0000313" key="6">
    <source>
        <dbReference type="EMBL" id="MBC3884099.1"/>
    </source>
</evidence>
<dbReference type="Pfam" id="PF00460">
    <property type="entry name" value="Flg_bb_rod"/>
    <property type="match status" value="1"/>
</dbReference>
<dbReference type="PROSITE" id="PS00588">
    <property type="entry name" value="FLAGELLA_BB_ROD"/>
    <property type="match status" value="1"/>
</dbReference>
<comment type="subcellular location">
    <subcellularLocation>
        <location evidence="1">Bacterial flagellum basal body</location>
    </subcellularLocation>
</comment>
<dbReference type="Proteomes" id="UP000613113">
    <property type="component" value="Unassembled WGS sequence"/>
</dbReference>
<keyword evidence="6" id="KW-0969">Cilium</keyword>
<protein>
    <submittedName>
        <fullName evidence="6">Flagellar basal body rod protein FlgB</fullName>
    </submittedName>
</protein>
<evidence type="ECO:0000256" key="1">
    <source>
        <dbReference type="ARBA" id="ARBA00004117"/>
    </source>
</evidence>
<gene>
    <name evidence="6" type="ORF">H8K27_03045</name>
</gene>
<organism evidence="6 7">
    <name type="scientific">Undibacterium griseum</name>
    <dbReference type="NCBI Taxonomy" id="2762295"/>
    <lineage>
        <taxon>Bacteria</taxon>
        <taxon>Pseudomonadati</taxon>
        <taxon>Pseudomonadota</taxon>
        <taxon>Betaproteobacteria</taxon>
        <taxon>Burkholderiales</taxon>
        <taxon>Oxalobacteraceae</taxon>
        <taxon>Undibacterium</taxon>
    </lineage>
</organism>
<sequence length="198" mass="21252">MERLSGTPILPLNSTVSPAKGEQKPLTISNGTFSEALARVKEKAATTIATPAPSVGVQNVKNTSPVTPGLQSLTNAPPAHFQLTGSQNEAGGHAFHERALALRAYRQQLLASNIANADTPGYKAVDIDIQEALRTGKTVELVEVKYAVPSQGSVDGNTVDMDVERVKFAANALMYEYEVDRVKGHHKKMEDLLKGTPY</sequence>
<keyword evidence="7" id="KW-1185">Reference proteome</keyword>
<proteinExistence type="inferred from homology"/>
<evidence type="ECO:0000259" key="5">
    <source>
        <dbReference type="Pfam" id="PF00460"/>
    </source>
</evidence>
<keyword evidence="6" id="KW-0966">Cell projection</keyword>
<evidence type="ECO:0000313" key="7">
    <source>
        <dbReference type="Proteomes" id="UP000613113"/>
    </source>
</evidence>
<keyword evidence="3" id="KW-0975">Bacterial flagellum</keyword>
<feature type="region of interest" description="Disordered" evidence="4">
    <location>
        <begin position="1"/>
        <end position="27"/>
    </location>
</feature>